<proteinExistence type="predicted"/>
<dbReference type="AlphaFoldDB" id="A0A917JG35"/>
<comment type="caution">
    <text evidence="1">The sequence shown here is derived from an EMBL/GenBank/DDBJ whole genome shotgun (WGS) entry which is preliminary data.</text>
</comment>
<dbReference type="Proteomes" id="UP000622610">
    <property type="component" value="Unassembled WGS sequence"/>
</dbReference>
<evidence type="ECO:0000313" key="1">
    <source>
        <dbReference type="EMBL" id="GGI66638.1"/>
    </source>
</evidence>
<sequence length="107" mass="12231">MCKDAKDTNKDKPSSYEGSYFSIESIVGKINKEDFSIKNGVLTSKEITGSINERTMKLVSDTKKYKVKYSEGELTLFDKEEKSVLIGYKQNTSSFNHIDKIYGTYFQ</sequence>
<protein>
    <submittedName>
        <fullName evidence="1">Uncharacterized protein</fullName>
    </submittedName>
</protein>
<organism evidence="1 2">
    <name type="scientific">Enterococcus alcedinis</name>
    <dbReference type="NCBI Taxonomy" id="1274384"/>
    <lineage>
        <taxon>Bacteria</taxon>
        <taxon>Bacillati</taxon>
        <taxon>Bacillota</taxon>
        <taxon>Bacilli</taxon>
        <taxon>Lactobacillales</taxon>
        <taxon>Enterococcaceae</taxon>
        <taxon>Enterococcus</taxon>
    </lineage>
</organism>
<name>A0A917JG35_9ENTE</name>
<reference evidence="1" key="1">
    <citation type="journal article" date="2014" name="Int. J. Syst. Evol. Microbiol.">
        <title>Complete genome sequence of Corynebacterium casei LMG S-19264T (=DSM 44701T), isolated from a smear-ripened cheese.</title>
        <authorList>
            <consortium name="US DOE Joint Genome Institute (JGI-PGF)"/>
            <person name="Walter F."/>
            <person name="Albersmeier A."/>
            <person name="Kalinowski J."/>
            <person name="Ruckert C."/>
        </authorList>
    </citation>
    <scope>NUCLEOTIDE SEQUENCE</scope>
    <source>
        <strain evidence="1">CCM 8433</strain>
    </source>
</reference>
<keyword evidence="2" id="KW-1185">Reference proteome</keyword>
<accession>A0A917JG35</accession>
<evidence type="ECO:0000313" key="2">
    <source>
        <dbReference type="Proteomes" id="UP000622610"/>
    </source>
</evidence>
<dbReference type="EMBL" id="BMDT01000014">
    <property type="protein sequence ID" value="GGI66638.1"/>
    <property type="molecule type" value="Genomic_DNA"/>
</dbReference>
<gene>
    <name evidence="1" type="ORF">GCM10011482_22920</name>
</gene>
<reference evidence="1" key="2">
    <citation type="submission" date="2020-09" db="EMBL/GenBank/DDBJ databases">
        <authorList>
            <person name="Sun Q."/>
            <person name="Sedlacek I."/>
        </authorList>
    </citation>
    <scope>NUCLEOTIDE SEQUENCE</scope>
    <source>
        <strain evidence="1">CCM 8433</strain>
    </source>
</reference>